<dbReference type="EMBL" id="CAJVPW010075462">
    <property type="protein sequence ID" value="CAG8797108.1"/>
    <property type="molecule type" value="Genomic_DNA"/>
</dbReference>
<organism evidence="1 2">
    <name type="scientific">Cetraspora pellucida</name>
    <dbReference type="NCBI Taxonomy" id="1433469"/>
    <lineage>
        <taxon>Eukaryota</taxon>
        <taxon>Fungi</taxon>
        <taxon>Fungi incertae sedis</taxon>
        <taxon>Mucoromycota</taxon>
        <taxon>Glomeromycotina</taxon>
        <taxon>Glomeromycetes</taxon>
        <taxon>Diversisporales</taxon>
        <taxon>Gigasporaceae</taxon>
        <taxon>Cetraspora</taxon>
    </lineage>
</organism>
<accession>A0ACA9RK50</accession>
<keyword evidence="2" id="KW-1185">Reference proteome</keyword>
<evidence type="ECO:0000313" key="1">
    <source>
        <dbReference type="EMBL" id="CAG8797108.1"/>
    </source>
</evidence>
<proteinExistence type="predicted"/>
<comment type="caution">
    <text evidence="1">The sequence shown here is derived from an EMBL/GenBank/DDBJ whole genome shotgun (WGS) entry which is preliminary data.</text>
</comment>
<evidence type="ECO:0000313" key="2">
    <source>
        <dbReference type="Proteomes" id="UP000789366"/>
    </source>
</evidence>
<reference evidence="1" key="1">
    <citation type="submission" date="2021-06" db="EMBL/GenBank/DDBJ databases">
        <authorList>
            <person name="Kallberg Y."/>
            <person name="Tangrot J."/>
            <person name="Rosling A."/>
        </authorList>
    </citation>
    <scope>NUCLEOTIDE SEQUENCE</scope>
    <source>
        <strain evidence="1">28 12/20/2015</strain>
    </source>
</reference>
<gene>
    <name evidence="1" type="ORF">SPELUC_LOCUS17730</name>
</gene>
<feature type="non-terminal residue" evidence="1">
    <location>
        <position position="92"/>
    </location>
</feature>
<name>A0ACA9RK50_9GLOM</name>
<sequence length="92" mass="10513">TFIGPLEFTTVLNHGCTMIKNLDMPDTILLNRKSYKRVVDELVHNDIHDLLSSINNVFLKEGSRPEAMVQANYVEHTEKNQANEGELMLDNQ</sequence>
<dbReference type="Proteomes" id="UP000789366">
    <property type="component" value="Unassembled WGS sequence"/>
</dbReference>
<feature type="non-terminal residue" evidence="1">
    <location>
        <position position="1"/>
    </location>
</feature>
<protein>
    <submittedName>
        <fullName evidence="1">12153_t:CDS:1</fullName>
    </submittedName>
</protein>